<dbReference type="PANTHER" id="PTHR12925:SF0">
    <property type="entry name" value="PROTEIN HIKESHI"/>
    <property type="match status" value="1"/>
</dbReference>
<protein>
    <recommendedName>
        <fullName evidence="1">Hikeshi-like N-terminal domain-containing protein</fullName>
    </recommendedName>
</protein>
<feature type="domain" description="Hikeshi-like N-terminal" evidence="1">
    <location>
        <begin position="20"/>
        <end position="95"/>
    </location>
</feature>
<dbReference type="GO" id="GO:0005634">
    <property type="term" value="C:nucleus"/>
    <property type="evidence" value="ECO:0007669"/>
    <property type="project" value="TreeGrafter"/>
</dbReference>
<dbReference type="AlphaFoldDB" id="A0A8S1MSP2"/>
<dbReference type="PANTHER" id="PTHR12925">
    <property type="entry name" value="HIKESHI FAMILY MEMBER"/>
    <property type="match status" value="1"/>
</dbReference>
<evidence type="ECO:0000313" key="3">
    <source>
        <dbReference type="Proteomes" id="UP000688137"/>
    </source>
</evidence>
<dbReference type="GO" id="GO:0006606">
    <property type="term" value="P:protein import into nucleus"/>
    <property type="evidence" value="ECO:0007669"/>
    <property type="project" value="TreeGrafter"/>
</dbReference>
<organism evidence="2 3">
    <name type="scientific">Paramecium primaurelia</name>
    <dbReference type="NCBI Taxonomy" id="5886"/>
    <lineage>
        <taxon>Eukaryota</taxon>
        <taxon>Sar</taxon>
        <taxon>Alveolata</taxon>
        <taxon>Ciliophora</taxon>
        <taxon>Intramacronucleata</taxon>
        <taxon>Oligohymenophorea</taxon>
        <taxon>Peniculida</taxon>
        <taxon>Parameciidae</taxon>
        <taxon>Paramecium</taxon>
    </lineage>
</organism>
<dbReference type="Proteomes" id="UP000688137">
    <property type="component" value="Unassembled WGS sequence"/>
</dbReference>
<dbReference type="InterPro" id="IPR031318">
    <property type="entry name" value="OPI10"/>
</dbReference>
<reference evidence="2" key="1">
    <citation type="submission" date="2021-01" db="EMBL/GenBank/DDBJ databases">
        <authorList>
            <consortium name="Genoscope - CEA"/>
            <person name="William W."/>
        </authorList>
    </citation>
    <scope>NUCLEOTIDE SEQUENCE</scope>
</reference>
<sequence length="190" mass="21717">MYNQIGSNLIQAPFGVMIPGYLSQTQFLMNGNYYLMDIQNAQQVHSIALFLLNPIPEGYAVCLFYSRYPFDGISFLGAIANQRPSDIFATSFNQILSEQDQIKLVLSVEPINEQITELVQLTNDAQNKLKYGLTIAQNLYNFMTAYNKEVVINGQEIDVLITPANVLQIWLQKLQQKYKENPNFIYKTTK</sequence>
<dbReference type="InterPro" id="IPR008493">
    <property type="entry name" value="Hikeshi-like_N"/>
</dbReference>
<dbReference type="Pfam" id="PF05603">
    <property type="entry name" value="Hikeshi-like_N"/>
    <property type="match status" value="1"/>
</dbReference>
<comment type="caution">
    <text evidence="2">The sequence shown here is derived from an EMBL/GenBank/DDBJ whole genome shotgun (WGS) entry which is preliminary data.</text>
</comment>
<dbReference type="GO" id="GO:0005829">
    <property type="term" value="C:cytosol"/>
    <property type="evidence" value="ECO:0007669"/>
    <property type="project" value="TreeGrafter"/>
</dbReference>
<evidence type="ECO:0000259" key="1">
    <source>
        <dbReference type="Pfam" id="PF05603"/>
    </source>
</evidence>
<dbReference type="OMA" id="MTAYNKE"/>
<dbReference type="GO" id="GO:0061608">
    <property type="term" value="F:nuclear import signal receptor activity"/>
    <property type="evidence" value="ECO:0007669"/>
    <property type="project" value="TreeGrafter"/>
</dbReference>
<name>A0A8S1MSP2_PARPR</name>
<gene>
    <name evidence="2" type="ORF">PPRIM_AZ9-3.1.T0710160</name>
</gene>
<keyword evidence="3" id="KW-1185">Reference proteome</keyword>
<proteinExistence type="predicted"/>
<accession>A0A8S1MSP2</accession>
<dbReference type="EMBL" id="CAJJDM010000074">
    <property type="protein sequence ID" value="CAD8084067.1"/>
    <property type="molecule type" value="Genomic_DNA"/>
</dbReference>
<evidence type="ECO:0000313" key="2">
    <source>
        <dbReference type="EMBL" id="CAD8084067.1"/>
    </source>
</evidence>